<accession>A0A7J5YU53</accession>
<dbReference type="InterPro" id="IPR000560">
    <property type="entry name" value="His_Pase_clade-2"/>
</dbReference>
<feature type="transmembrane region" description="Helical" evidence="3">
    <location>
        <begin position="26"/>
        <end position="48"/>
    </location>
</feature>
<evidence type="ECO:0000256" key="1">
    <source>
        <dbReference type="ARBA" id="ARBA00022801"/>
    </source>
</evidence>
<dbReference type="SUPFAM" id="SSF53254">
    <property type="entry name" value="Phosphoglycerate mutase-like"/>
    <property type="match status" value="2"/>
</dbReference>
<dbReference type="GO" id="GO:0052745">
    <property type="term" value="F:inositol phosphate phosphatase activity"/>
    <property type="evidence" value="ECO:0007669"/>
    <property type="project" value="TreeGrafter"/>
</dbReference>
<dbReference type="Gene3D" id="3.40.50.1240">
    <property type="entry name" value="Phosphoglycerate mutase-like"/>
    <property type="match status" value="2"/>
</dbReference>
<evidence type="ECO:0000256" key="2">
    <source>
        <dbReference type="SAM" id="MobiDB-lite"/>
    </source>
</evidence>
<feature type="compositionally biased region" description="Polar residues" evidence="2">
    <location>
        <begin position="455"/>
        <end position="472"/>
    </location>
</feature>
<name>A0A7J5YU53_DISMA</name>
<feature type="compositionally biased region" description="Polar residues" evidence="2">
    <location>
        <begin position="178"/>
        <end position="211"/>
    </location>
</feature>
<dbReference type="PANTHER" id="PTHR20963:SF37">
    <property type="entry name" value="MULTIPLE INOSITOL POLYPHOSPHATE PHOSPHATASE 1"/>
    <property type="match status" value="1"/>
</dbReference>
<comment type="caution">
    <text evidence="4">The sequence shown here is derived from an EMBL/GenBank/DDBJ whole genome shotgun (WGS) entry which is preliminary data.</text>
</comment>
<keyword evidence="3" id="KW-0812">Transmembrane</keyword>
<keyword evidence="3" id="KW-0472">Membrane</keyword>
<keyword evidence="1" id="KW-0378">Hydrolase</keyword>
<dbReference type="OrthoDB" id="6509975at2759"/>
<keyword evidence="3" id="KW-1133">Transmembrane helix</keyword>
<evidence type="ECO:0000313" key="4">
    <source>
        <dbReference type="EMBL" id="KAF3853015.1"/>
    </source>
</evidence>
<dbReference type="InterPro" id="IPR029033">
    <property type="entry name" value="His_PPase_superfam"/>
</dbReference>
<dbReference type="PANTHER" id="PTHR20963">
    <property type="entry name" value="MULTIPLE INOSITOL POLYPHOSPHATE PHOSPHATASE-RELATED"/>
    <property type="match status" value="1"/>
</dbReference>
<feature type="region of interest" description="Disordered" evidence="2">
    <location>
        <begin position="178"/>
        <end position="232"/>
    </location>
</feature>
<sequence length="915" mass="100580">MNCKPDDGPSDAPVRSGGTYLKSKTYHTWGVMIFILLDFSDLIVMVVFKGLVLRVRVRGVGVAVVIRLVVADVRRHRGRQLHLDVSADRKWLRELEQHELVFPPGVGGVGGVDLHLQLVHHELRICSTNTYILQNPLTKRSLLNTINNMSYLHPPPTPSNPSQTAGYFCLRLNDRDTGSQNRVKTGVNRTKTGFNQGQNLDQDGFNQGQNLDQDRVQPGPKPGPRRGSNRTRVNHVRMKHWGRSSQSKRIMNRIMNRINNMNRIINTGAPVLRRHVPLLSARSQSTPLGRVSAAAPPLPLPLLPEVPHIARFFGTKTRYEEVNRALLLDPLWVNRSVLRPPPGESCSPVHLTALIRHGSRFPTVKNIQRIRRLSEWWRPQGGSDRRRDRRGGRRGGSDPRNDRRGDRGLAAGDPELGELVHGGHGRFSLKTSSKHRCVSSMEAFREGLQARVQPEGSQSAARGQPEGSQSAARVQPECSQRAARGQPEGSQGSQRAARVQPECSQRAARGQPECSQRAARVQPEAARVQPEGSQRAARVQPEGSQSAARVQPECSQRAARGQPECSQSAAKGQPEGSQSAARGQPEGSQSAARVQPECSQSAAKGQPEGSQRAARGQPEGSQSAARVQPECSQRAQFSSPSLFPSSRAVISLRRRRAASVLRALPWLRGGCGEEPDGAGGGSSVQKGGRDGGGPGEGRYEVGAPPHLLTTDLVEAAFLLCSYELSIRSLNSPWCFLFTEEDARVLEYKSDLKQFWKRFHGHVISGVSSCPLFHHVFRTLDKAGRPRRATDAPPALTASVLLGHAETLLPLLSLLGLYRDPHPPTADNYQQQHGRTFRSGLIVPYAANLLFVLFDCQRGPRLQLLLNEKPVRFPGLPHDDAPLYRDVRAAYRPLLDGCDSARECEGRGGRAPNTEL</sequence>
<dbReference type="EMBL" id="JAAKFY010000008">
    <property type="protein sequence ID" value="KAF3853015.1"/>
    <property type="molecule type" value="Genomic_DNA"/>
</dbReference>
<feature type="region of interest" description="Disordered" evidence="2">
    <location>
        <begin position="379"/>
        <end position="434"/>
    </location>
</feature>
<feature type="compositionally biased region" description="Gly residues" evidence="2">
    <location>
        <begin position="671"/>
        <end position="682"/>
    </location>
</feature>
<feature type="compositionally biased region" description="Basic and acidic residues" evidence="2">
    <location>
        <begin position="395"/>
        <end position="407"/>
    </location>
</feature>
<dbReference type="AlphaFoldDB" id="A0A7J5YU53"/>
<protein>
    <recommendedName>
        <fullName evidence="6">Multiple inositol polyphosphate phosphatase 1</fullName>
    </recommendedName>
</protein>
<feature type="compositionally biased region" description="Basic residues" evidence="2">
    <location>
        <begin position="223"/>
        <end position="232"/>
    </location>
</feature>
<dbReference type="Proteomes" id="UP000518266">
    <property type="component" value="Unassembled WGS sequence"/>
</dbReference>
<dbReference type="Pfam" id="PF00328">
    <property type="entry name" value="His_Phos_2"/>
    <property type="match status" value="1"/>
</dbReference>
<evidence type="ECO:0008006" key="6">
    <source>
        <dbReference type="Google" id="ProtNLM"/>
    </source>
</evidence>
<dbReference type="CDD" id="cd07061">
    <property type="entry name" value="HP_HAP_like"/>
    <property type="match status" value="1"/>
</dbReference>
<feature type="compositionally biased region" description="Polar residues" evidence="2">
    <location>
        <begin position="564"/>
        <end position="603"/>
    </location>
</feature>
<feature type="region of interest" description="Disordered" evidence="2">
    <location>
        <begin position="449"/>
        <end position="639"/>
    </location>
</feature>
<proteinExistence type="predicted"/>
<gene>
    <name evidence="4" type="ORF">F7725_013703</name>
</gene>
<dbReference type="GO" id="GO:0003993">
    <property type="term" value="F:acid phosphatase activity"/>
    <property type="evidence" value="ECO:0007669"/>
    <property type="project" value="TreeGrafter"/>
</dbReference>
<organism evidence="4 5">
    <name type="scientific">Dissostichus mawsoni</name>
    <name type="common">Antarctic cod</name>
    <dbReference type="NCBI Taxonomy" id="36200"/>
    <lineage>
        <taxon>Eukaryota</taxon>
        <taxon>Metazoa</taxon>
        <taxon>Chordata</taxon>
        <taxon>Craniata</taxon>
        <taxon>Vertebrata</taxon>
        <taxon>Euteleostomi</taxon>
        <taxon>Actinopterygii</taxon>
        <taxon>Neopterygii</taxon>
        <taxon>Teleostei</taxon>
        <taxon>Neoteleostei</taxon>
        <taxon>Acanthomorphata</taxon>
        <taxon>Eupercaria</taxon>
        <taxon>Perciformes</taxon>
        <taxon>Notothenioidei</taxon>
        <taxon>Nototheniidae</taxon>
        <taxon>Dissostichus</taxon>
    </lineage>
</organism>
<keyword evidence="5" id="KW-1185">Reference proteome</keyword>
<evidence type="ECO:0000256" key="3">
    <source>
        <dbReference type="SAM" id="Phobius"/>
    </source>
</evidence>
<feature type="compositionally biased region" description="Polar residues" evidence="2">
    <location>
        <begin position="619"/>
        <end position="639"/>
    </location>
</feature>
<feature type="region of interest" description="Disordered" evidence="2">
    <location>
        <begin position="671"/>
        <end position="702"/>
    </location>
</feature>
<evidence type="ECO:0000313" key="5">
    <source>
        <dbReference type="Proteomes" id="UP000518266"/>
    </source>
</evidence>
<reference evidence="4 5" key="1">
    <citation type="submission" date="2020-03" db="EMBL/GenBank/DDBJ databases">
        <title>Dissostichus mawsoni Genome sequencing and assembly.</title>
        <authorList>
            <person name="Park H."/>
        </authorList>
    </citation>
    <scope>NUCLEOTIDE SEQUENCE [LARGE SCALE GENOMIC DNA]</scope>
    <source>
        <strain evidence="4">DM0001</strain>
        <tissue evidence="4">Muscle</tissue>
    </source>
</reference>